<protein>
    <submittedName>
        <fullName evidence="8">Response regulator</fullName>
    </submittedName>
</protein>
<dbReference type="FunFam" id="3.40.50.2300:FF:000001">
    <property type="entry name" value="DNA-binding response regulator PhoB"/>
    <property type="match status" value="1"/>
</dbReference>
<dbReference type="OrthoDB" id="9786548at2"/>
<keyword evidence="5" id="KW-0804">Transcription</keyword>
<dbReference type="PANTHER" id="PTHR48111:SF1">
    <property type="entry name" value="TWO-COMPONENT RESPONSE REGULATOR ORR33"/>
    <property type="match status" value="1"/>
</dbReference>
<evidence type="ECO:0000256" key="1">
    <source>
        <dbReference type="ARBA" id="ARBA00022553"/>
    </source>
</evidence>
<dbReference type="InterPro" id="IPR039420">
    <property type="entry name" value="WalR-like"/>
</dbReference>
<sequence length="126" mass="14220">MTEKTKILICDDDPLLLELVEYKLKAKGYLVIRAENGEDALIAMAAEKPDLVVLDAMMPMLDGFEVLRHIKQHPDFAQMPVVMLTARKSEKDIVSALDRGADDYLVKPFIPDELLARISRLLAARR</sequence>
<evidence type="ECO:0000256" key="6">
    <source>
        <dbReference type="PROSITE-ProRule" id="PRU00169"/>
    </source>
</evidence>
<evidence type="ECO:0000256" key="5">
    <source>
        <dbReference type="ARBA" id="ARBA00023163"/>
    </source>
</evidence>
<dbReference type="Gene3D" id="3.40.50.2300">
    <property type="match status" value="1"/>
</dbReference>
<keyword evidence="3" id="KW-0805">Transcription regulation</keyword>
<accession>A0A2P7BB28</accession>
<dbReference type="InterPro" id="IPR001789">
    <property type="entry name" value="Sig_transdc_resp-reg_receiver"/>
</dbReference>
<dbReference type="Proteomes" id="UP000241764">
    <property type="component" value="Unassembled WGS sequence"/>
</dbReference>
<dbReference type="GO" id="GO:0032993">
    <property type="term" value="C:protein-DNA complex"/>
    <property type="evidence" value="ECO:0007669"/>
    <property type="project" value="TreeGrafter"/>
</dbReference>
<feature type="domain" description="Response regulatory" evidence="7">
    <location>
        <begin position="6"/>
        <end position="122"/>
    </location>
</feature>
<dbReference type="SUPFAM" id="SSF52172">
    <property type="entry name" value="CheY-like"/>
    <property type="match status" value="1"/>
</dbReference>
<dbReference type="GO" id="GO:0005829">
    <property type="term" value="C:cytosol"/>
    <property type="evidence" value="ECO:0007669"/>
    <property type="project" value="TreeGrafter"/>
</dbReference>
<feature type="modified residue" description="4-aspartylphosphate" evidence="6">
    <location>
        <position position="55"/>
    </location>
</feature>
<organism evidence="8 9">
    <name type="scientific">Phyllobacterium sophorae</name>
    <dbReference type="NCBI Taxonomy" id="1520277"/>
    <lineage>
        <taxon>Bacteria</taxon>
        <taxon>Pseudomonadati</taxon>
        <taxon>Pseudomonadota</taxon>
        <taxon>Alphaproteobacteria</taxon>
        <taxon>Hyphomicrobiales</taxon>
        <taxon>Phyllobacteriaceae</taxon>
        <taxon>Phyllobacterium</taxon>
    </lineage>
</organism>
<gene>
    <name evidence="8" type="ORF">CU103_15445</name>
</gene>
<dbReference type="Pfam" id="PF00072">
    <property type="entry name" value="Response_reg"/>
    <property type="match status" value="1"/>
</dbReference>
<evidence type="ECO:0000256" key="4">
    <source>
        <dbReference type="ARBA" id="ARBA00023125"/>
    </source>
</evidence>
<name>A0A2P7BB28_9HYPH</name>
<dbReference type="GO" id="GO:0000156">
    <property type="term" value="F:phosphorelay response regulator activity"/>
    <property type="evidence" value="ECO:0007669"/>
    <property type="project" value="TreeGrafter"/>
</dbReference>
<keyword evidence="9" id="KW-1185">Reference proteome</keyword>
<keyword evidence="4" id="KW-0238">DNA-binding</keyword>
<evidence type="ECO:0000256" key="2">
    <source>
        <dbReference type="ARBA" id="ARBA00023012"/>
    </source>
</evidence>
<evidence type="ECO:0000256" key="3">
    <source>
        <dbReference type="ARBA" id="ARBA00023015"/>
    </source>
</evidence>
<dbReference type="GO" id="GO:0006355">
    <property type="term" value="P:regulation of DNA-templated transcription"/>
    <property type="evidence" value="ECO:0007669"/>
    <property type="project" value="TreeGrafter"/>
</dbReference>
<evidence type="ECO:0000313" key="9">
    <source>
        <dbReference type="Proteomes" id="UP000241764"/>
    </source>
</evidence>
<dbReference type="InterPro" id="IPR011006">
    <property type="entry name" value="CheY-like_superfamily"/>
</dbReference>
<dbReference type="AlphaFoldDB" id="A0A2P7BB28"/>
<keyword evidence="1 6" id="KW-0597">Phosphoprotein</keyword>
<dbReference type="RefSeq" id="WP_106664921.1">
    <property type="nucleotide sequence ID" value="NZ_PGGM01000006.1"/>
</dbReference>
<dbReference type="PROSITE" id="PS50110">
    <property type="entry name" value="RESPONSE_REGULATORY"/>
    <property type="match status" value="1"/>
</dbReference>
<dbReference type="EMBL" id="PGGM01000006">
    <property type="protein sequence ID" value="PSH63642.1"/>
    <property type="molecule type" value="Genomic_DNA"/>
</dbReference>
<comment type="caution">
    <text evidence="8">The sequence shown here is derived from an EMBL/GenBank/DDBJ whole genome shotgun (WGS) entry which is preliminary data.</text>
</comment>
<dbReference type="GO" id="GO:0000976">
    <property type="term" value="F:transcription cis-regulatory region binding"/>
    <property type="evidence" value="ECO:0007669"/>
    <property type="project" value="TreeGrafter"/>
</dbReference>
<evidence type="ECO:0000259" key="7">
    <source>
        <dbReference type="PROSITE" id="PS50110"/>
    </source>
</evidence>
<reference evidence="9" key="1">
    <citation type="submission" date="2017-11" db="EMBL/GenBank/DDBJ databases">
        <authorList>
            <person name="Kuznetsova I."/>
            <person name="Sazanova A."/>
            <person name="Chirak E."/>
            <person name="Safronova V."/>
            <person name="Willems A."/>
        </authorList>
    </citation>
    <scope>NUCLEOTIDE SEQUENCE [LARGE SCALE GENOMIC DNA]</scope>
    <source>
        <strain evidence="9">CCBAU 03422</strain>
    </source>
</reference>
<proteinExistence type="predicted"/>
<evidence type="ECO:0000313" key="8">
    <source>
        <dbReference type="EMBL" id="PSH63642.1"/>
    </source>
</evidence>
<dbReference type="SMART" id="SM00448">
    <property type="entry name" value="REC"/>
    <property type="match status" value="1"/>
</dbReference>
<keyword evidence="2" id="KW-0902">Two-component regulatory system</keyword>
<dbReference type="PANTHER" id="PTHR48111">
    <property type="entry name" value="REGULATOR OF RPOS"/>
    <property type="match status" value="1"/>
</dbReference>